<organism evidence="3 4">
    <name type="scientific">Nocardiopsis composta</name>
    <dbReference type="NCBI Taxonomy" id="157465"/>
    <lineage>
        <taxon>Bacteria</taxon>
        <taxon>Bacillati</taxon>
        <taxon>Actinomycetota</taxon>
        <taxon>Actinomycetes</taxon>
        <taxon>Streptosporangiales</taxon>
        <taxon>Nocardiopsidaceae</taxon>
        <taxon>Nocardiopsis</taxon>
    </lineage>
</organism>
<dbReference type="EMBL" id="JACHDB010000001">
    <property type="protein sequence ID" value="MBB5434721.1"/>
    <property type="molecule type" value="Genomic_DNA"/>
</dbReference>
<dbReference type="InterPro" id="IPR046253">
    <property type="entry name" value="DUF6286"/>
</dbReference>
<dbReference type="Proteomes" id="UP000572635">
    <property type="component" value="Unassembled WGS sequence"/>
</dbReference>
<protein>
    <recommendedName>
        <fullName evidence="2">DUF6286 domain-containing protein</fullName>
    </recommendedName>
</protein>
<evidence type="ECO:0000313" key="3">
    <source>
        <dbReference type="EMBL" id="MBB5434721.1"/>
    </source>
</evidence>
<evidence type="ECO:0000256" key="1">
    <source>
        <dbReference type="SAM" id="Phobius"/>
    </source>
</evidence>
<evidence type="ECO:0000259" key="2">
    <source>
        <dbReference type="Pfam" id="PF19803"/>
    </source>
</evidence>
<dbReference type="Pfam" id="PF19803">
    <property type="entry name" value="DUF6286"/>
    <property type="match status" value="1"/>
</dbReference>
<proteinExistence type="predicted"/>
<reference evidence="3 4" key="1">
    <citation type="submission" date="2020-08" db="EMBL/GenBank/DDBJ databases">
        <title>Sequencing the genomes of 1000 actinobacteria strains.</title>
        <authorList>
            <person name="Klenk H.-P."/>
        </authorList>
    </citation>
    <scope>NUCLEOTIDE SEQUENCE [LARGE SCALE GENOMIC DNA]</scope>
    <source>
        <strain evidence="3 4">DSM 44551</strain>
    </source>
</reference>
<keyword evidence="1" id="KW-0812">Transmembrane</keyword>
<feature type="transmembrane region" description="Helical" evidence="1">
    <location>
        <begin position="37"/>
        <end position="62"/>
    </location>
</feature>
<comment type="caution">
    <text evidence="3">The sequence shown here is derived from an EMBL/GenBank/DDBJ whole genome shotgun (WGS) entry which is preliminary data.</text>
</comment>
<dbReference type="RefSeq" id="WP_184395599.1">
    <property type="nucleotide sequence ID" value="NZ_BAAAJD010000102.1"/>
</dbReference>
<evidence type="ECO:0000313" key="4">
    <source>
        <dbReference type="Proteomes" id="UP000572635"/>
    </source>
</evidence>
<accession>A0A7W8QSF0</accession>
<gene>
    <name evidence="3" type="ORF">HDA36_004805</name>
</gene>
<keyword evidence="1" id="KW-1133">Transmembrane helix</keyword>
<keyword evidence="1" id="KW-0472">Membrane</keyword>
<name>A0A7W8QSF0_9ACTN</name>
<feature type="transmembrane region" description="Helical" evidence="1">
    <location>
        <begin position="86"/>
        <end position="107"/>
    </location>
</feature>
<dbReference type="AlphaFoldDB" id="A0A7W8QSF0"/>
<feature type="domain" description="DUF6286" evidence="2">
    <location>
        <begin position="97"/>
        <end position="189"/>
    </location>
</feature>
<sequence length="201" mass="20788">MTSLHEAAPALDPSDVQQDDVDRARQAALRVRRRRRAAAFVAGIAFAALVAVAAAEVISYLAGSPLRILAPGTVPQGGDTPWDDPVMLVSSALVALVGAGLLVYAALAGGGEGSQPRSGPLTWVADCALRSLLADAACSVDGVRTAYVVVHGPWIRVRVTTDPDAEVRPADVEAAVAACLRERLHTGGFRVSAAVGPHDRV</sequence>
<keyword evidence="4" id="KW-1185">Reference proteome</keyword>